<dbReference type="InterPro" id="IPR012951">
    <property type="entry name" value="BBE"/>
</dbReference>
<name>A0A443SBC3_9ACAR</name>
<evidence type="ECO:0000313" key="10">
    <source>
        <dbReference type="EMBL" id="RWS24705.1"/>
    </source>
</evidence>
<dbReference type="AlphaFoldDB" id="A0A443SBC3"/>
<dbReference type="GO" id="GO:0071949">
    <property type="term" value="F:FAD binding"/>
    <property type="evidence" value="ECO:0007669"/>
    <property type="project" value="InterPro"/>
</dbReference>
<evidence type="ECO:0000256" key="5">
    <source>
        <dbReference type="ARBA" id="ARBA00022827"/>
    </source>
</evidence>
<evidence type="ECO:0000313" key="11">
    <source>
        <dbReference type="Proteomes" id="UP000288716"/>
    </source>
</evidence>
<feature type="signal peptide" evidence="8">
    <location>
        <begin position="1"/>
        <end position="23"/>
    </location>
</feature>
<dbReference type="InterPro" id="IPR016169">
    <property type="entry name" value="FAD-bd_PCMH_sub2"/>
</dbReference>
<dbReference type="GO" id="GO:0016491">
    <property type="term" value="F:oxidoreductase activity"/>
    <property type="evidence" value="ECO:0007669"/>
    <property type="project" value="UniProtKB-KW"/>
</dbReference>
<keyword evidence="5" id="KW-0274">FAD</keyword>
<evidence type="ECO:0000256" key="3">
    <source>
        <dbReference type="ARBA" id="ARBA00005466"/>
    </source>
</evidence>
<evidence type="ECO:0000256" key="1">
    <source>
        <dbReference type="ARBA" id="ARBA00001974"/>
    </source>
</evidence>
<dbReference type="PANTHER" id="PTHR42973">
    <property type="entry name" value="BINDING OXIDOREDUCTASE, PUTATIVE (AFU_ORTHOLOGUE AFUA_1G17690)-RELATED"/>
    <property type="match status" value="1"/>
</dbReference>
<keyword evidence="7" id="KW-0576">Peroxisome</keyword>
<accession>A0A443SBC3</accession>
<comment type="cofactor">
    <cofactor evidence="1">
        <name>FAD</name>
        <dbReference type="ChEBI" id="CHEBI:57692"/>
    </cofactor>
</comment>
<dbReference type="SUPFAM" id="SSF56176">
    <property type="entry name" value="FAD-binding/transporter-associated domain-like"/>
    <property type="match status" value="1"/>
</dbReference>
<comment type="subcellular location">
    <subcellularLocation>
        <location evidence="2">Peroxisome</location>
    </subcellularLocation>
</comment>
<dbReference type="VEuPathDB" id="VectorBase:LDEU007336"/>
<comment type="similarity">
    <text evidence="3">Belongs to the oxygen-dependent FAD-linked oxidoreductase family.</text>
</comment>
<comment type="caution">
    <text evidence="10">The sequence shown here is derived from an EMBL/GenBank/DDBJ whole genome shotgun (WGS) entry which is preliminary data.</text>
</comment>
<proteinExistence type="inferred from homology"/>
<dbReference type="Gene3D" id="3.40.462.20">
    <property type="match status" value="1"/>
</dbReference>
<evidence type="ECO:0000259" key="9">
    <source>
        <dbReference type="PROSITE" id="PS51387"/>
    </source>
</evidence>
<dbReference type="Pfam" id="PF01565">
    <property type="entry name" value="FAD_binding_4"/>
    <property type="match status" value="1"/>
</dbReference>
<dbReference type="InterPro" id="IPR006094">
    <property type="entry name" value="Oxid_FAD_bind_N"/>
</dbReference>
<feature type="domain" description="FAD-binding PCMH-type" evidence="9">
    <location>
        <begin position="63"/>
        <end position="236"/>
    </location>
</feature>
<evidence type="ECO:0000256" key="6">
    <source>
        <dbReference type="ARBA" id="ARBA00023002"/>
    </source>
</evidence>
<dbReference type="PANTHER" id="PTHR42973:SF39">
    <property type="entry name" value="FAD-BINDING PCMH-TYPE DOMAIN-CONTAINING PROTEIN"/>
    <property type="match status" value="1"/>
</dbReference>
<organism evidence="10 11">
    <name type="scientific">Leptotrombidium deliense</name>
    <dbReference type="NCBI Taxonomy" id="299467"/>
    <lineage>
        <taxon>Eukaryota</taxon>
        <taxon>Metazoa</taxon>
        <taxon>Ecdysozoa</taxon>
        <taxon>Arthropoda</taxon>
        <taxon>Chelicerata</taxon>
        <taxon>Arachnida</taxon>
        <taxon>Acari</taxon>
        <taxon>Acariformes</taxon>
        <taxon>Trombidiformes</taxon>
        <taxon>Prostigmata</taxon>
        <taxon>Anystina</taxon>
        <taxon>Parasitengona</taxon>
        <taxon>Trombiculoidea</taxon>
        <taxon>Trombiculidae</taxon>
        <taxon>Leptotrombidium</taxon>
    </lineage>
</organism>
<keyword evidence="4" id="KW-0285">Flavoprotein</keyword>
<dbReference type="GO" id="GO:0005777">
    <property type="term" value="C:peroxisome"/>
    <property type="evidence" value="ECO:0007669"/>
    <property type="project" value="UniProtKB-SubCell"/>
</dbReference>
<evidence type="ECO:0000256" key="8">
    <source>
        <dbReference type="SAM" id="SignalP"/>
    </source>
</evidence>
<dbReference type="OrthoDB" id="415825at2759"/>
<dbReference type="PROSITE" id="PS51387">
    <property type="entry name" value="FAD_PCMH"/>
    <property type="match status" value="1"/>
</dbReference>
<feature type="chain" id="PRO_5019421423" description="FAD-binding PCMH-type domain-containing protein" evidence="8">
    <location>
        <begin position="24"/>
        <end position="607"/>
    </location>
</feature>
<dbReference type="InterPro" id="IPR016166">
    <property type="entry name" value="FAD-bd_PCMH"/>
</dbReference>
<evidence type="ECO:0000256" key="2">
    <source>
        <dbReference type="ARBA" id="ARBA00004275"/>
    </source>
</evidence>
<dbReference type="Gene3D" id="3.30.465.10">
    <property type="match status" value="1"/>
</dbReference>
<dbReference type="Pfam" id="PF08031">
    <property type="entry name" value="BBE"/>
    <property type="match status" value="1"/>
</dbReference>
<keyword evidence="6" id="KW-0560">Oxidoreductase</keyword>
<evidence type="ECO:0000256" key="7">
    <source>
        <dbReference type="ARBA" id="ARBA00023140"/>
    </source>
</evidence>
<keyword evidence="8" id="KW-0732">Signal</keyword>
<gene>
    <name evidence="10" type="ORF">B4U80_13183</name>
</gene>
<sequence>MYSITVTLLFNFAFILLLQFSAAKECNRETLTQCIYEMEADLRLVTPDNELYNYLNSARNWRKNVQPTAFLVAQKTYDVQIGVKCLKKFKCPFTIKSGGNRFETDSFRGEPYYALDLSNLTKIEVYKKTMRAVIGAGASLSNVSNTLFYNNGFAVSGGILENSSFGGHVLSGGWSTSSRKYGLTSQNILEMTLVNADGEVLSVSPVEHKPLFFALRGAGQGNYGVVTDYSVRVFEAPTEVSVLKISYNFSDFKTAFEKWQTYANKFDESVTSLLIVSKTGIDLYSTINNEDKNMRIRLTNKVLSHFSIFGVKANIVNMNFNDMNNFFYKLFASFKIQSSKSNFVDKTLNYEQIEKLEHSLKSLFEKFPSAVNVNYEFGGKIESAFEDSAFIHTHHSYLFQLMVNEAIIDDSLLNETVANVVSTSGDSVNSGNGPQNPAKLEIEIGAREKVDTKDKVNTQEKVDVEYLKEKAQSSEESVRPGTVLVKKTIEVLDAENNVVKQKTVVVSEDAEKLFEELNENKQHSEKEKLVESTKNALKEFFDEISFMDSGHSYQCFGDDNIDISRFYGEYTSTLQRIKCIYDNENVFKHSHSIPLKCGHSHAYRLEL</sequence>
<dbReference type="STRING" id="299467.A0A443SBC3"/>
<dbReference type="Proteomes" id="UP000288716">
    <property type="component" value="Unassembled WGS sequence"/>
</dbReference>
<reference evidence="10 11" key="1">
    <citation type="journal article" date="2018" name="Gigascience">
        <title>Genomes of trombidid mites reveal novel predicted allergens and laterally-transferred genes associated with secondary metabolism.</title>
        <authorList>
            <person name="Dong X."/>
            <person name="Chaisiri K."/>
            <person name="Xia D."/>
            <person name="Armstrong S.D."/>
            <person name="Fang Y."/>
            <person name="Donnelly M.J."/>
            <person name="Kadowaki T."/>
            <person name="McGarry J.W."/>
            <person name="Darby A.C."/>
            <person name="Makepeace B.L."/>
        </authorList>
    </citation>
    <scope>NUCLEOTIDE SEQUENCE [LARGE SCALE GENOMIC DNA]</scope>
    <source>
        <strain evidence="10">UoL-UT</strain>
    </source>
</reference>
<dbReference type="InterPro" id="IPR036318">
    <property type="entry name" value="FAD-bd_PCMH-like_sf"/>
</dbReference>
<keyword evidence="11" id="KW-1185">Reference proteome</keyword>
<protein>
    <recommendedName>
        <fullName evidence="9">FAD-binding PCMH-type domain-containing protein</fullName>
    </recommendedName>
</protein>
<dbReference type="InterPro" id="IPR050416">
    <property type="entry name" value="FAD-linked_Oxidoreductase"/>
</dbReference>
<evidence type="ECO:0000256" key="4">
    <source>
        <dbReference type="ARBA" id="ARBA00022630"/>
    </source>
</evidence>
<dbReference type="EMBL" id="NCKV01004515">
    <property type="protein sequence ID" value="RWS24705.1"/>
    <property type="molecule type" value="Genomic_DNA"/>
</dbReference>